<evidence type="ECO:0000313" key="4">
    <source>
        <dbReference type="RefSeq" id="XP_017887818.1"/>
    </source>
</evidence>
<organism evidence="3 4">
    <name type="scientific">Ceratina calcarata</name>
    <dbReference type="NCBI Taxonomy" id="156304"/>
    <lineage>
        <taxon>Eukaryota</taxon>
        <taxon>Metazoa</taxon>
        <taxon>Ecdysozoa</taxon>
        <taxon>Arthropoda</taxon>
        <taxon>Hexapoda</taxon>
        <taxon>Insecta</taxon>
        <taxon>Pterygota</taxon>
        <taxon>Neoptera</taxon>
        <taxon>Endopterygota</taxon>
        <taxon>Hymenoptera</taxon>
        <taxon>Apocrita</taxon>
        <taxon>Aculeata</taxon>
        <taxon>Apoidea</taxon>
        <taxon>Anthophila</taxon>
        <taxon>Apidae</taxon>
        <taxon>Ceratina</taxon>
        <taxon>Zadontomerus</taxon>
    </lineage>
</organism>
<feature type="compositionally biased region" description="Basic and acidic residues" evidence="1">
    <location>
        <begin position="1"/>
        <end position="28"/>
    </location>
</feature>
<keyword evidence="2" id="KW-0812">Transmembrane</keyword>
<protein>
    <submittedName>
        <fullName evidence="4">Uncharacterized protein</fullName>
    </submittedName>
</protein>
<keyword evidence="2" id="KW-1133">Transmembrane helix</keyword>
<evidence type="ECO:0000256" key="1">
    <source>
        <dbReference type="SAM" id="MobiDB-lite"/>
    </source>
</evidence>
<feature type="region of interest" description="Disordered" evidence="1">
    <location>
        <begin position="1"/>
        <end position="51"/>
    </location>
</feature>
<dbReference type="AlphaFoldDB" id="A0AAJ7JA27"/>
<dbReference type="RefSeq" id="XP_017887818.1">
    <property type="nucleotide sequence ID" value="XM_018032329.2"/>
</dbReference>
<accession>A0AAJ7JA27</accession>
<evidence type="ECO:0000256" key="2">
    <source>
        <dbReference type="SAM" id="Phobius"/>
    </source>
</evidence>
<keyword evidence="3" id="KW-1185">Reference proteome</keyword>
<gene>
    <name evidence="4" type="primary">LOC108629572</name>
</gene>
<evidence type="ECO:0000313" key="3">
    <source>
        <dbReference type="Proteomes" id="UP000694925"/>
    </source>
</evidence>
<dbReference type="CTD" id="42373"/>
<dbReference type="Proteomes" id="UP000694925">
    <property type="component" value="Unplaced"/>
</dbReference>
<sequence length="105" mass="12062">MKKRSNHEGKSGKNKQNESKSKKNDKNQMNDNNKNSNKNEKNDNDSVILNDDVENQGFGDWLRSSDGLEMMRLFVIANSILIFVTMGVPKIQEAITFMKEYYNGN</sequence>
<dbReference type="GeneID" id="108629572"/>
<name>A0AAJ7JA27_9HYME</name>
<reference evidence="4" key="1">
    <citation type="submission" date="2025-08" db="UniProtKB">
        <authorList>
            <consortium name="RefSeq"/>
        </authorList>
    </citation>
    <scope>IDENTIFICATION</scope>
    <source>
        <tissue evidence="4">Whole body</tissue>
    </source>
</reference>
<dbReference type="KEGG" id="ccal:108629572"/>
<keyword evidence="2" id="KW-0472">Membrane</keyword>
<feature type="transmembrane region" description="Helical" evidence="2">
    <location>
        <begin position="73"/>
        <end position="91"/>
    </location>
</feature>
<proteinExistence type="predicted"/>